<dbReference type="PANTHER" id="PTHR23095:SF53">
    <property type="entry name" value="ZINC FINGER CCHC DOMAIN-CONTAINING PROTEIN 12-LIKE"/>
    <property type="match status" value="1"/>
</dbReference>
<dbReference type="GeneTree" id="ENSGT01030000235119"/>
<keyword evidence="3" id="KW-1185">Reference proteome</keyword>
<name>A0AAR2L9G3_PYGNA</name>
<dbReference type="Pfam" id="PF14893">
    <property type="entry name" value="PNMA"/>
    <property type="match status" value="1"/>
</dbReference>
<organism evidence="2 3">
    <name type="scientific">Pygocentrus nattereri</name>
    <name type="common">Red-bellied piranha</name>
    <dbReference type="NCBI Taxonomy" id="42514"/>
    <lineage>
        <taxon>Eukaryota</taxon>
        <taxon>Metazoa</taxon>
        <taxon>Chordata</taxon>
        <taxon>Craniata</taxon>
        <taxon>Vertebrata</taxon>
        <taxon>Euteleostomi</taxon>
        <taxon>Actinopterygii</taxon>
        <taxon>Neopterygii</taxon>
        <taxon>Teleostei</taxon>
        <taxon>Ostariophysi</taxon>
        <taxon>Characiformes</taxon>
        <taxon>Characoidei</taxon>
        <taxon>Pygocentrus</taxon>
    </lineage>
</organism>
<protein>
    <recommendedName>
        <fullName evidence="1">Paraneoplastic antigen Ma-like C-terminal domain-containing protein</fullName>
    </recommendedName>
</protein>
<proteinExistence type="predicted"/>
<reference evidence="2" key="2">
    <citation type="submission" date="2025-08" db="UniProtKB">
        <authorList>
            <consortium name="Ensembl"/>
        </authorList>
    </citation>
    <scope>IDENTIFICATION</scope>
</reference>
<reference evidence="2" key="3">
    <citation type="submission" date="2025-09" db="UniProtKB">
        <authorList>
            <consortium name="Ensembl"/>
        </authorList>
    </citation>
    <scope>IDENTIFICATION</scope>
</reference>
<dbReference type="Ensembl" id="ENSPNAT00000081621.1">
    <property type="protein sequence ID" value="ENSPNAP00000071339.1"/>
    <property type="gene ID" value="ENSPNAG00000030753.1"/>
</dbReference>
<feature type="domain" description="Paraneoplastic antigen Ma-like C-terminal" evidence="1">
    <location>
        <begin position="12"/>
        <end position="91"/>
    </location>
</feature>
<sequence>MRLRVFSGRDGEELFARFMSTLQDVGEKPSAYLQRLQSALSLAERAGGILAHDMNQQLLKQFCRGCWNDSLLTDLQLEHKISNPLPFAELLLLLRTAENKQEAKVVRKKQYLSMAKQKVAVQSHSTCNI</sequence>
<evidence type="ECO:0000313" key="2">
    <source>
        <dbReference type="Ensembl" id="ENSPNAP00000071339.1"/>
    </source>
</evidence>
<evidence type="ECO:0000313" key="3">
    <source>
        <dbReference type="Proteomes" id="UP001501920"/>
    </source>
</evidence>
<evidence type="ECO:0000259" key="1">
    <source>
        <dbReference type="Pfam" id="PF14893"/>
    </source>
</evidence>
<dbReference type="AlphaFoldDB" id="A0AAR2L9G3"/>
<dbReference type="PANTHER" id="PTHR23095">
    <property type="entry name" value="PARANEOPLASTIC ANTIGEN"/>
    <property type="match status" value="1"/>
</dbReference>
<accession>A0AAR2L9G3</accession>
<dbReference type="InterPro" id="IPR026523">
    <property type="entry name" value="PNMA"/>
</dbReference>
<reference evidence="2 3" key="1">
    <citation type="submission" date="2020-10" db="EMBL/GenBank/DDBJ databases">
        <title>Pygocentrus nattereri (red-bellied piranha) genome, fPygNat1, primary haplotype.</title>
        <authorList>
            <person name="Myers G."/>
            <person name="Meyer A."/>
            <person name="Karagic N."/>
            <person name="Pippel M."/>
            <person name="Winkler S."/>
            <person name="Tracey A."/>
            <person name="Wood J."/>
            <person name="Formenti G."/>
            <person name="Howe K."/>
            <person name="Fedrigo O."/>
            <person name="Jarvis E.D."/>
        </authorList>
    </citation>
    <scope>NUCLEOTIDE SEQUENCE [LARGE SCALE GENOMIC DNA]</scope>
</reference>
<dbReference type="Proteomes" id="UP001501920">
    <property type="component" value="Chromosome 1"/>
</dbReference>
<dbReference type="InterPro" id="IPR048270">
    <property type="entry name" value="PNMA_C"/>
</dbReference>